<feature type="compositionally biased region" description="Basic and acidic residues" evidence="1">
    <location>
        <begin position="41"/>
        <end position="86"/>
    </location>
</feature>
<protein>
    <submittedName>
        <fullName evidence="2">Uncharacterized protein</fullName>
    </submittedName>
</protein>
<dbReference type="Proteomes" id="UP001500630">
    <property type="component" value="Unassembled WGS sequence"/>
</dbReference>
<organism evidence="2 3">
    <name type="scientific">Nonomuraea rosea</name>
    <dbReference type="NCBI Taxonomy" id="638574"/>
    <lineage>
        <taxon>Bacteria</taxon>
        <taxon>Bacillati</taxon>
        <taxon>Actinomycetota</taxon>
        <taxon>Actinomycetes</taxon>
        <taxon>Streptosporangiales</taxon>
        <taxon>Streptosporangiaceae</taxon>
        <taxon>Nonomuraea</taxon>
    </lineage>
</organism>
<feature type="region of interest" description="Disordered" evidence="1">
    <location>
        <begin position="1"/>
        <end position="86"/>
    </location>
</feature>
<reference evidence="3" key="1">
    <citation type="journal article" date="2019" name="Int. J. Syst. Evol. Microbiol.">
        <title>The Global Catalogue of Microorganisms (GCM) 10K type strain sequencing project: providing services to taxonomists for standard genome sequencing and annotation.</title>
        <authorList>
            <consortium name="The Broad Institute Genomics Platform"/>
            <consortium name="The Broad Institute Genome Sequencing Center for Infectious Disease"/>
            <person name="Wu L."/>
            <person name="Ma J."/>
        </authorList>
    </citation>
    <scope>NUCLEOTIDE SEQUENCE [LARGE SCALE GENOMIC DNA]</scope>
    <source>
        <strain evidence="3">JCM 17326</strain>
    </source>
</reference>
<keyword evidence="3" id="KW-1185">Reference proteome</keyword>
<evidence type="ECO:0000256" key="1">
    <source>
        <dbReference type="SAM" id="MobiDB-lite"/>
    </source>
</evidence>
<sequence length="86" mass="9037">MPSEPAGPQPGRAGGGGNPAGLREGSGRGWGRKPGGLGERAAGRDPVEKRRGEGGQEREDQDRRAARRGEIRIAGRKVDADGIVRR</sequence>
<dbReference type="EMBL" id="BAABDQ010000010">
    <property type="protein sequence ID" value="GAA3561495.1"/>
    <property type="molecule type" value="Genomic_DNA"/>
</dbReference>
<accession>A0ABP6X5S6</accession>
<gene>
    <name evidence="2" type="ORF">GCM10022419_047650</name>
</gene>
<proteinExistence type="predicted"/>
<evidence type="ECO:0000313" key="2">
    <source>
        <dbReference type="EMBL" id="GAA3561495.1"/>
    </source>
</evidence>
<evidence type="ECO:0000313" key="3">
    <source>
        <dbReference type="Proteomes" id="UP001500630"/>
    </source>
</evidence>
<comment type="caution">
    <text evidence="2">The sequence shown here is derived from an EMBL/GenBank/DDBJ whole genome shotgun (WGS) entry which is preliminary data.</text>
</comment>
<name>A0ABP6X5S6_9ACTN</name>
<feature type="compositionally biased region" description="Gly residues" evidence="1">
    <location>
        <begin position="27"/>
        <end position="38"/>
    </location>
</feature>